<dbReference type="EMBL" id="OZ023704">
    <property type="protein sequence ID" value="CAK9872756.1"/>
    <property type="molecule type" value="Genomic_DNA"/>
</dbReference>
<accession>A0ABP1BBV7</accession>
<evidence type="ECO:0000313" key="1">
    <source>
        <dbReference type="EMBL" id="CAK9872756.1"/>
    </source>
</evidence>
<reference evidence="1" key="1">
    <citation type="submission" date="2024-03" db="EMBL/GenBank/DDBJ databases">
        <authorList>
            <consortium name="ELIXIR-Norway"/>
            <consortium name="Elixir Norway"/>
        </authorList>
    </citation>
    <scope>NUCLEOTIDE SEQUENCE</scope>
</reference>
<protein>
    <submittedName>
        <fullName evidence="1">Uncharacterized protein</fullName>
    </submittedName>
</protein>
<organism evidence="1 2">
    <name type="scientific">Sphagnum jensenii</name>
    <dbReference type="NCBI Taxonomy" id="128206"/>
    <lineage>
        <taxon>Eukaryota</taxon>
        <taxon>Viridiplantae</taxon>
        <taxon>Streptophyta</taxon>
        <taxon>Embryophyta</taxon>
        <taxon>Bryophyta</taxon>
        <taxon>Sphagnophytina</taxon>
        <taxon>Sphagnopsida</taxon>
        <taxon>Sphagnales</taxon>
        <taxon>Sphagnaceae</taxon>
        <taxon>Sphagnum</taxon>
    </lineage>
</organism>
<evidence type="ECO:0000313" key="2">
    <source>
        <dbReference type="Proteomes" id="UP001497522"/>
    </source>
</evidence>
<dbReference type="Proteomes" id="UP001497522">
    <property type="component" value="Chromosome 3"/>
</dbReference>
<proteinExistence type="predicted"/>
<gene>
    <name evidence="1" type="ORF">CSSPJE1EN2_LOCUS15326</name>
</gene>
<sequence length="191" mass="21084">MAGTPLSPNEHSFFTTVPMVAPSPPPDKHYIFTRVIGNTTKHVCSTLVCRETIAYIKGWASTDSTLRNHVQTHHMDMVDLMSDYLLFSGLKACIDCTKLYTPCNSDAKRCHDHHHIFKNLQQSNTNLTCLLEVCRDNVDPIQVGAGRLGNHSSEGAQGLAQNLNLPIMEHILTASVPTSDYIPKDAINAIT</sequence>
<keyword evidence="2" id="KW-1185">Reference proteome</keyword>
<name>A0ABP1BBV7_9BRYO</name>